<evidence type="ECO:0000256" key="1">
    <source>
        <dbReference type="SAM" id="Phobius"/>
    </source>
</evidence>
<dbReference type="Pfam" id="PF07811">
    <property type="entry name" value="TadE"/>
    <property type="match status" value="1"/>
</dbReference>
<dbReference type="Proteomes" id="UP001620520">
    <property type="component" value="Unassembled WGS sequence"/>
</dbReference>
<keyword evidence="1" id="KW-0812">Transmembrane</keyword>
<feature type="domain" description="TadE-like" evidence="2">
    <location>
        <begin position="24"/>
        <end position="66"/>
    </location>
</feature>
<accession>A0ABW8N3J9</accession>
<reference evidence="3 4" key="1">
    <citation type="submission" date="2024-10" db="EMBL/GenBank/DDBJ databases">
        <title>Novel secondary metabolite-producing bacteria for plant disease control.</title>
        <authorList>
            <person name="Chevrette M."/>
        </authorList>
    </citation>
    <scope>NUCLEOTIDE SEQUENCE [LARGE SCALE GENOMIC DNA]</scope>
    <source>
        <strain evidence="3 4">J30 TE3557</strain>
    </source>
</reference>
<evidence type="ECO:0000313" key="3">
    <source>
        <dbReference type="EMBL" id="MFK4638613.1"/>
    </source>
</evidence>
<keyword evidence="1" id="KW-0472">Membrane</keyword>
<feature type="transmembrane region" description="Helical" evidence="1">
    <location>
        <begin position="30"/>
        <end position="51"/>
    </location>
</feature>
<keyword evidence="1" id="KW-1133">Transmembrane helix</keyword>
<proteinExistence type="predicted"/>
<protein>
    <submittedName>
        <fullName evidence="3">Flp pilus assembly protein TadG</fullName>
    </submittedName>
</protein>
<evidence type="ECO:0000259" key="2">
    <source>
        <dbReference type="Pfam" id="PF07811"/>
    </source>
</evidence>
<organism evidence="3 4">
    <name type="scientific">Paenarthrobacter histidinolovorans</name>
    <dbReference type="NCBI Taxonomy" id="43664"/>
    <lineage>
        <taxon>Bacteria</taxon>
        <taxon>Bacillati</taxon>
        <taxon>Actinomycetota</taxon>
        <taxon>Actinomycetes</taxon>
        <taxon>Micrococcales</taxon>
        <taxon>Micrococcaceae</taxon>
        <taxon>Paenarthrobacter</taxon>
    </lineage>
</organism>
<comment type="caution">
    <text evidence="3">The sequence shown here is derived from an EMBL/GenBank/DDBJ whole genome shotgun (WGS) entry which is preliminary data.</text>
</comment>
<keyword evidence="4" id="KW-1185">Reference proteome</keyword>
<sequence length="141" mass="14791">MAGQAVFSAALRRSFQTRVAGEQGSAVVDFVLVGALLTLFSLSIIQLMLVLHVRNTLVDAAASGARYGALADRTSEEAEARTAELITTALNEGFAQDITTSEEVMDGIRTLEVTVKAPMPVLGLVGPDGLMEVHGHAALPN</sequence>
<dbReference type="InterPro" id="IPR012495">
    <property type="entry name" value="TadE-like_dom"/>
</dbReference>
<name>A0ABW8N3J9_9MICC</name>
<dbReference type="EMBL" id="JBIYEW010000003">
    <property type="protein sequence ID" value="MFK4638613.1"/>
    <property type="molecule type" value="Genomic_DNA"/>
</dbReference>
<gene>
    <name evidence="3" type="ORF">ABIA52_001502</name>
</gene>
<evidence type="ECO:0000313" key="4">
    <source>
        <dbReference type="Proteomes" id="UP001620520"/>
    </source>
</evidence>